<dbReference type="InterPro" id="IPR036629">
    <property type="entry name" value="YjbJ_sf"/>
</dbReference>
<feature type="compositionally biased region" description="Basic and acidic residues" evidence="2">
    <location>
        <begin position="7"/>
        <end position="55"/>
    </location>
</feature>
<dbReference type="Gene3D" id="1.10.1470.10">
    <property type="entry name" value="YjbJ"/>
    <property type="match status" value="1"/>
</dbReference>
<dbReference type="AlphaFoldDB" id="A0A9W6P3V5"/>
<feature type="domain" description="CsbD-like" evidence="3">
    <location>
        <begin position="7"/>
        <end position="56"/>
    </location>
</feature>
<keyword evidence="5" id="KW-1185">Reference proteome</keyword>
<name>A0A9W6P3V5_9ACTN</name>
<dbReference type="Proteomes" id="UP001165092">
    <property type="component" value="Unassembled WGS sequence"/>
</dbReference>
<comment type="caution">
    <text evidence="4">The sequence shown here is derived from an EMBL/GenBank/DDBJ whole genome shotgun (WGS) entry which is preliminary data.</text>
</comment>
<proteinExistence type="inferred from homology"/>
<gene>
    <name evidence="4" type="ORF">Nans01_11610</name>
</gene>
<dbReference type="InterPro" id="IPR008462">
    <property type="entry name" value="CsbD"/>
</dbReference>
<evidence type="ECO:0000313" key="4">
    <source>
        <dbReference type="EMBL" id="GLU46810.1"/>
    </source>
</evidence>
<evidence type="ECO:0000256" key="2">
    <source>
        <dbReference type="SAM" id="MobiDB-lite"/>
    </source>
</evidence>
<evidence type="ECO:0000256" key="1">
    <source>
        <dbReference type="ARBA" id="ARBA00009129"/>
    </source>
</evidence>
<dbReference type="RefSeq" id="WP_285757623.1">
    <property type="nucleotide sequence ID" value="NZ_BSQG01000001.1"/>
</dbReference>
<accession>A0A9W6P3V5</accession>
<evidence type="ECO:0000259" key="3">
    <source>
        <dbReference type="Pfam" id="PF05532"/>
    </source>
</evidence>
<feature type="region of interest" description="Disordered" evidence="2">
    <location>
        <begin position="1"/>
        <end position="71"/>
    </location>
</feature>
<reference evidence="4" key="1">
    <citation type="submission" date="2023-02" db="EMBL/GenBank/DDBJ databases">
        <title>Nocardiopsis ansamitocini NBRC 112285.</title>
        <authorList>
            <person name="Ichikawa N."/>
            <person name="Sato H."/>
            <person name="Tonouchi N."/>
        </authorList>
    </citation>
    <scope>NUCLEOTIDE SEQUENCE</scope>
    <source>
        <strain evidence="4">NBRC 112285</strain>
    </source>
</reference>
<sequence length="71" mass="7457">MAAGEKGQSKGEQIKGKLKEGAGKVTGNERLKAEGRAEQAKGNAREAKEDLKDGVRGTVDGLGGDKHRPTR</sequence>
<comment type="similarity">
    <text evidence="1">Belongs to the UPF0337 (CsbD) family.</text>
</comment>
<organism evidence="4 5">
    <name type="scientific">Nocardiopsis ansamitocini</name>
    <dbReference type="NCBI Taxonomy" id="1670832"/>
    <lineage>
        <taxon>Bacteria</taxon>
        <taxon>Bacillati</taxon>
        <taxon>Actinomycetota</taxon>
        <taxon>Actinomycetes</taxon>
        <taxon>Streptosporangiales</taxon>
        <taxon>Nocardiopsidaceae</taxon>
        <taxon>Nocardiopsis</taxon>
    </lineage>
</organism>
<dbReference type="Pfam" id="PF05532">
    <property type="entry name" value="CsbD"/>
    <property type="match status" value="1"/>
</dbReference>
<dbReference type="SUPFAM" id="SSF69047">
    <property type="entry name" value="Hypothetical protein YjbJ"/>
    <property type="match status" value="1"/>
</dbReference>
<protein>
    <submittedName>
        <fullName evidence="4">UPF0337 protein</fullName>
    </submittedName>
</protein>
<evidence type="ECO:0000313" key="5">
    <source>
        <dbReference type="Proteomes" id="UP001165092"/>
    </source>
</evidence>
<dbReference type="EMBL" id="BSQG01000001">
    <property type="protein sequence ID" value="GLU46810.1"/>
    <property type="molecule type" value="Genomic_DNA"/>
</dbReference>